<reference evidence="3" key="1">
    <citation type="submission" date="2020-05" db="EMBL/GenBank/DDBJ databases">
        <title>Mycena genomes resolve the evolution of fungal bioluminescence.</title>
        <authorList>
            <person name="Tsai I.J."/>
        </authorList>
    </citation>
    <scope>NUCLEOTIDE SEQUENCE</scope>
    <source>
        <strain evidence="3">171206Taipei</strain>
    </source>
</reference>
<evidence type="ECO:0008006" key="5">
    <source>
        <dbReference type="Google" id="ProtNLM"/>
    </source>
</evidence>
<evidence type="ECO:0000313" key="4">
    <source>
        <dbReference type="Proteomes" id="UP000636479"/>
    </source>
</evidence>
<evidence type="ECO:0000256" key="2">
    <source>
        <dbReference type="SAM" id="Phobius"/>
    </source>
</evidence>
<protein>
    <recommendedName>
        <fullName evidence="5">P-loop containing nucleoside triphosphate hydrolase protein</fullName>
    </recommendedName>
</protein>
<proteinExistence type="predicted"/>
<dbReference type="EMBL" id="JACAZF010000002">
    <property type="protein sequence ID" value="KAF7311782.1"/>
    <property type="molecule type" value="Genomic_DNA"/>
</dbReference>
<dbReference type="InterPro" id="IPR040632">
    <property type="entry name" value="Sulfotransfer_4"/>
</dbReference>
<keyword evidence="2" id="KW-0812">Transmembrane</keyword>
<dbReference type="PANTHER" id="PTHR36978:SF4">
    <property type="entry name" value="P-LOOP CONTAINING NUCLEOSIDE TRIPHOSPHATE HYDROLASE PROTEIN"/>
    <property type="match status" value="1"/>
</dbReference>
<dbReference type="Proteomes" id="UP000636479">
    <property type="component" value="Unassembled WGS sequence"/>
</dbReference>
<dbReference type="Pfam" id="PF17784">
    <property type="entry name" value="Sulfotransfer_4"/>
    <property type="match status" value="2"/>
</dbReference>
<dbReference type="Gene3D" id="3.40.50.300">
    <property type="entry name" value="P-loop containing nucleotide triphosphate hydrolases"/>
    <property type="match status" value="1"/>
</dbReference>
<dbReference type="RefSeq" id="XP_037223890.1">
    <property type="nucleotide sequence ID" value="XM_037358795.1"/>
</dbReference>
<dbReference type="GeneID" id="59341311"/>
<feature type="region of interest" description="Disordered" evidence="1">
    <location>
        <begin position="1"/>
        <end position="21"/>
    </location>
</feature>
<dbReference type="InterPro" id="IPR027417">
    <property type="entry name" value="P-loop_NTPase"/>
</dbReference>
<feature type="transmembrane region" description="Helical" evidence="2">
    <location>
        <begin position="298"/>
        <end position="316"/>
    </location>
</feature>
<keyword evidence="2" id="KW-0472">Membrane</keyword>
<organism evidence="3 4">
    <name type="scientific">Mycena indigotica</name>
    <dbReference type="NCBI Taxonomy" id="2126181"/>
    <lineage>
        <taxon>Eukaryota</taxon>
        <taxon>Fungi</taxon>
        <taxon>Dikarya</taxon>
        <taxon>Basidiomycota</taxon>
        <taxon>Agaricomycotina</taxon>
        <taxon>Agaricomycetes</taxon>
        <taxon>Agaricomycetidae</taxon>
        <taxon>Agaricales</taxon>
        <taxon>Marasmiineae</taxon>
        <taxon>Mycenaceae</taxon>
        <taxon>Mycena</taxon>
    </lineage>
</organism>
<gene>
    <name evidence="3" type="ORF">MIND_00188700</name>
</gene>
<comment type="caution">
    <text evidence="3">The sequence shown here is derived from an EMBL/GenBank/DDBJ whole genome shotgun (WGS) entry which is preliminary data.</text>
</comment>
<keyword evidence="2" id="KW-1133">Transmembrane helix</keyword>
<name>A0A8H6T7I9_9AGAR</name>
<evidence type="ECO:0000256" key="1">
    <source>
        <dbReference type="SAM" id="MobiDB-lite"/>
    </source>
</evidence>
<accession>A0A8H6T7I9</accession>
<keyword evidence="4" id="KW-1185">Reference proteome</keyword>
<dbReference type="AlphaFoldDB" id="A0A8H6T7I9"/>
<evidence type="ECO:0000313" key="3">
    <source>
        <dbReference type="EMBL" id="KAF7311782.1"/>
    </source>
</evidence>
<dbReference type="SUPFAM" id="SSF52540">
    <property type="entry name" value="P-loop containing nucleoside triphosphate hydrolases"/>
    <property type="match status" value="1"/>
</dbReference>
<dbReference type="OrthoDB" id="408152at2759"/>
<dbReference type="PANTHER" id="PTHR36978">
    <property type="entry name" value="P-LOOP CONTAINING NUCLEOTIDE TRIPHOSPHATE HYDROLASE"/>
    <property type="match status" value="1"/>
</dbReference>
<sequence length="321" mass="35969">MLCTSDAPVKVPTSRPPAQPGVPPGLQVICLGFPRTGTSSLRKALELLGYTFHPKESATEMGLSTTERRTWSRAIDAKMYGRGRRFAKEDWDELLGVASGTTAVIADLPHLIFSSELIDAYPHAKIILTTRKARNWWKSYSTMVEILLAPVARFPFVLPWNQRSVLSKRNFNVKALRAIFGHPQPNPEQARKRYEKHYESIRRLLPNVKPEGAYIALDSAAALGAKDPAVNLNEFHQRRLEYRVGEGWARLCAFLGKDAPAEEFPYTESWRQRQGYGTGILRQWINGFPSIESSLRTSLASIVVGLACAVFVYSGARRLGR</sequence>